<feature type="transmembrane region" description="Helical" evidence="1">
    <location>
        <begin position="80"/>
        <end position="105"/>
    </location>
</feature>
<dbReference type="AlphaFoldDB" id="A0A2K9EBW8"/>
<evidence type="ECO:0000313" key="2">
    <source>
        <dbReference type="EMBL" id="AUH32413.1"/>
    </source>
</evidence>
<keyword evidence="1" id="KW-0472">Membrane</keyword>
<sequence length="172" mass="18024">MADATGQNLTAAPRGILPRVLQSWWAPRQVVRGMADMPDRTLLVVLLAAMLIFLIAQAPGHARAAELDPSIPLEARISGAIMAVMFLMPVIAYAVAALVSALSRLTGRPLDPRHSRLALFWALLAISPAMLLSGLVAGFLGDGPALTLTRAVAGIGFVVIWGAGIVALTRTA</sequence>
<dbReference type="Proteomes" id="UP000233742">
    <property type="component" value="Chromosome"/>
</dbReference>
<keyword evidence="1" id="KW-1133">Transmembrane helix</keyword>
<keyword evidence="1" id="KW-0812">Transmembrane</keyword>
<protein>
    <recommendedName>
        <fullName evidence="4">YIP1 family protein</fullName>
    </recommendedName>
</protein>
<evidence type="ECO:0008006" key="4">
    <source>
        <dbReference type="Google" id="ProtNLM"/>
    </source>
</evidence>
<dbReference type="EMBL" id="CP025408">
    <property type="protein sequence ID" value="AUH32413.1"/>
    <property type="molecule type" value="Genomic_DNA"/>
</dbReference>
<accession>A0A2K9EBW8</accession>
<evidence type="ECO:0000313" key="3">
    <source>
        <dbReference type="Proteomes" id="UP000233742"/>
    </source>
</evidence>
<feature type="transmembrane region" description="Helical" evidence="1">
    <location>
        <begin position="117"/>
        <end position="141"/>
    </location>
</feature>
<proteinExistence type="predicted"/>
<reference evidence="2 3" key="1">
    <citation type="submission" date="2017-12" db="EMBL/GenBank/DDBJ databases">
        <authorList>
            <person name="Hurst M.R.H."/>
        </authorList>
    </citation>
    <scope>NUCLEOTIDE SEQUENCE [LARGE SCALE GENOMIC DNA]</scope>
    <source>
        <strain evidence="2 3">BM15</strain>
    </source>
</reference>
<gene>
    <name evidence="2" type="ORF">CUV01_02525</name>
</gene>
<feature type="transmembrane region" description="Helical" evidence="1">
    <location>
        <begin position="147"/>
        <end position="168"/>
    </location>
</feature>
<keyword evidence="3" id="KW-1185">Reference proteome</keyword>
<evidence type="ECO:0000256" key="1">
    <source>
        <dbReference type="SAM" id="Phobius"/>
    </source>
</evidence>
<feature type="transmembrane region" description="Helical" evidence="1">
    <location>
        <begin position="42"/>
        <end position="60"/>
    </location>
</feature>
<dbReference type="KEGG" id="paro:CUV01_02525"/>
<name>A0A2K9EBW8_9RHOB</name>
<organism evidence="2 3">
    <name type="scientific">Paracoccus tegillarcae</name>
    <dbReference type="NCBI Taxonomy" id="1529068"/>
    <lineage>
        <taxon>Bacteria</taxon>
        <taxon>Pseudomonadati</taxon>
        <taxon>Pseudomonadota</taxon>
        <taxon>Alphaproteobacteria</taxon>
        <taxon>Rhodobacterales</taxon>
        <taxon>Paracoccaceae</taxon>
        <taxon>Paracoccus</taxon>
    </lineage>
</organism>
<dbReference type="OrthoDB" id="7771437at2"/>